<comment type="caution">
    <text evidence="7">The sequence shown here is derived from an EMBL/GenBank/DDBJ whole genome shotgun (WGS) entry which is preliminary data.</text>
</comment>
<keyword evidence="4 5" id="KW-0472">Membrane</keyword>
<dbReference type="InterPro" id="IPR003141">
    <property type="entry name" value="Pol/His_phosphatase_N"/>
</dbReference>
<evidence type="ECO:0000313" key="8">
    <source>
        <dbReference type="Proteomes" id="UP001524435"/>
    </source>
</evidence>
<dbReference type="Gene3D" id="1.10.150.650">
    <property type="match status" value="1"/>
</dbReference>
<organism evidence="7 8">
    <name type="scientific">Massilicoli timonensis</name>
    <dbReference type="NCBI Taxonomy" id="2015901"/>
    <lineage>
        <taxon>Bacteria</taxon>
        <taxon>Bacillati</taxon>
        <taxon>Bacillota</taxon>
        <taxon>Erysipelotrichia</taxon>
        <taxon>Erysipelotrichales</taxon>
        <taxon>Erysipelotrichaceae</taxon>
        <taxon>Massilicoli</taxon>
    </lineage>
</organism>
<evidence type="ECO:0000259" key="6">
    <source>
        <dbReference type="SMART" id="SM00481"/>
    </source>
</evidence>
<keyword evidence="8" id="KW-1185">Reference proteome</keyword>
<dbReference type="SMART" id="SM00481">
    <property type="entry name" value="POLIIIAc"/>
    <property type="match status" value="1"/>
</dbReference>
<dbReference type="EMBL" id="JANGCH010000017">
    <property type="protein sequence ID" value="MCQ5122519.1"/>
    <property type="molecule type" value="Genomic_DNA"/>
</dbReference>
<comment type="subcellular location">
    <subcellularLocation>
        <location evidence="1">Membrane</location>
        <topology evidence="1">Multi-pass membrane protein</topology>
    </subcellularLocation>
</comment>
<accession>A0ABT1SMT3</accession>
<dbReference type="InterPro" id="IPR010432">
    <property type="entry name" value="RDD"/>
</dbReference>
<dbReference type="Gene3D" id="3.20.20.140">
    <property type="entry name" value="Metal-dependent hydrolases"/>
    <property type="match status" value="1"/>
</dbReference>
<evidence type="ECO:0000256" key="4">
    <source>
        <dbReference type="ARBA" id="ARBA00023136"/>
    </source>
</evidence>
<evidence type="ECO:0000256" key="5">
    <source>
        <dbReference type="SAM" id="Phobius"/>
    </source>
</evidence>
<dbReference type="InterPro" id="IPR004013">
    <property type="entry name" value="PHP_dom"/>
</dbReference>
<protein>
    <submittedName>
        <fullName evidence="7">RDD family protein</fullName>
    </submittedName>
</protein>
<dbReference type="SUPFAM" id="SSF89550">
    <property type="entry name" value="PHP domain-like"/>
    <property type="match status" value="1"/>
</dbReference>
<keyword evidence="3 5" id="KW-1133">Transmembrane helix</keyword>
<proteinExistence type="predicted"/>
<feature type="domain" description="Polymerase/histidinol phosphatase N-terminal" evidence="6">
    <location>
        <begin position="211"/>
        <end position="277"/>
    </location>
</feature>
<dbReference type="PANTHER" id="PTHR42924">
    <property type="entry name" value="EXONUCLEASE"/>
    <property type="match status" value="1"/>
</dbReference>
<evidence type="ECO:0000256" key="1">
    <source>
        <dbReference type="ARBA" id="ARBA00004141"/>
    </source>
</evidence>
<evidence type="ECO:0000256" key="3">
    <source>
        <dbReference type="ARBA" id="ARBA00022989"/>
    </source>
</evidence>
<gene>
    <name evidence="7" type="ORF">NE663_09645</name>
</gene>
<keyword evidence="2 5" id="KW-0812">Transmembrane</keyword>
<sequence>METVNGKRYSHFQLFKIFFKQRSRSYEKERHIRKADYSDMIYRVIALLADTVILLSPMYLWMVLFLLVCGDLLPVDALKYGNYVILGLMILTFALVQPYFASVTYGQSLGKYMCRFKVVGMNGAQVSTKVLFVRELLRDLPILLLQIFVGALPTFIYLGLNFLMMLLDPKHRILPDLITKTRVVVLLSGKKAKVNAVETHAAAVMPKRGQIDLQIYSDFSAYGALSVEEIFQLAKKQGMRYISITDHNCAKANVIARQMSELYHVGYISGIEIDCNYKGKEVSVYGYHIDERKEAFKKIENDYLSREQTASKKRIALFEEISGMKIPTQELLKQNRFHTITPQMIGAYVLKQEAYRESALLYPYVYGDHRHDPLRYFEKDFFYKGKPCYVERTLPDLRVIVEVLHRCGGVAILAEPLWHEEDLSFIRSCLSAGLDGIQVFSSMHTKAQCAQLMKLAKEEKCLVSSGSGFMGIHRGVSLGECGCPQEAEKVMTKLIQYRQGN</sequence>
<name>A0ABT1SMT3_9FIRM</name>
<dbReference type="InterPro" id="IPR052018">
    <property type="entry name" value="PHP_domain"/>
</dbReference>
<evidence type="ECO:0000256" key="2">
    <source>
        <dbReference type="ARBA" id="ARBA00022692"/>
    </source>
</evidence>
<dbReference type="Pfam" id="PF06271">
    <property type="entry name" value="RDD"/>
    <property type="match status" value="1"/>
</dbReference>
<evidence type="ECO:0000313" key="7">
    <source>
        <dbReference type="EMBL" id="MCQ5122519.1"/>
    </source>
</evidence>
<reference evidence="7 8" key="1">
    <citation type="submission" date="2022-06" db="EMBL/GenBank/DDBJ databases">
        <title>Isolation of gut microbiota from human fecal samples.</title>
        <authorList>
            <person name="Pamer E.G."/>
            <person name="Barat B."/>
            <person name="Waligurski E."/>
            <person name="Medina S."/>
            <person name="Paddock L."/>
            <person name="Mostad J."/>
        </authorList>
    </citation>
    <scope>NUCLEOTIDE SEQUENCE [LARGE SCALE GENOMIC DNA]</scope>
    <source>
        <strain evidence="7 8">DFI.6.1</strain>
    </source>
</reference>
<feature type="transmembrane region" description="Helical" evidence="5">
    <location>
        <begin position="142"/>
        <end position="167"/>
    </location>
</feature>
<dbReference type="Proteomes" id="UP001524435">
    <property type="component" value="Unassembled WGS sequence"/>
</dbReference>
<dbReference type="Pfam" id="PF02811">
    <property type="entry name" value="PHP"/>
    <property type="match status" value="1"/>
</dbReference>
<dbReference type="InterPro" id="IPR016195">
    <property type="entry name" value="Pol/histidinol_Pase-like"/>
</dbReference>
<feature type="transmembrane region" description="Helical" evidence="5">
    <location>
        <begin position="40"/>
        <end position="68"/>
    </location>
</feature>
<feature type="transmembrane region" description="Helical" evidence="5">
    <location>
        <begin position="80"/>
        <end position="101"/>
    </location>
</feature>
<dbReference type="PANTHER" id="PTHR42924:SF3">
    <property type="entry name" value="POLYMERASE_HISTIDINOL PHOSPHATASE N-TERMINAL DOMAIN-CONTAINING PROTEIN"/>
    <property type="match status" value="1"/>
</dbReference>
<dbReference type="RefSeq" id="WP_256198266.1">
    <property type="nucleotide sequence ID" value="NZ_JANGCH010000017.1"/>
</dbReference>